<keyword evidence="7 9" id="KW-0408">Iron</keyword>
<evidence type="ECO:0000256" key="1">
    <source>
        <dbReference type="ARBA" id="ARBA00001971"/>
    </source>
</evidence>
<dbReference type="AlphaFoldDB" id="A0A5C3MPX3"/>
<keyword evidence="10" id="KW-0472">Membrane</keyword>
<dbReference type="GO" id="GO:0020037">
    <property type="term" value="F:heme binding"/>
    <property type="evidence" value="ECO:0007669"/>
    <property type="project" value="InterPro"/>
</dbReference>
<dbReference type="PRINTS" id="PR00385">
    <property type="entry name" value="P450"/>
</dbReference>
<dbReference type="Gene3D" id="1.10.630.10">
    <property type="entry name" value="Cytochrome P450"/>
    <property type="match status" value="1"/>
</dbReference>
<evidence type="ECO:0000256" key="6">
    <source>
        <dbReference type="ARBA" id="ARBA00023002"/>
    </source>
</evidence>
<evidence type="ECO:0000256" key="5">
    <source>
        <dbReference type="ARBA" id="ARBA00022723"/>
    </source>
</evidence>
<dbReference type="Proteomes" id="UP000305948">
    <property type="component" value="Unassembled WGS sequence"/>
</dbReference>
<sequence>MNCTSVHTALAWLSDSRNLSVAALSCIFFYVIVNAIYQLAFSPLNAIPGPWYAAISDFWLTTHVVRLQQCKVVQQLFDQYGPVVRVGPNKIVFRDITTMKSVYSVNKFDKSAYYKSLLTNNNDHAMTTLEHARHVARRKGYASHYTTANLSLFQPEMHDFTLQLVNILENIGGNTALDCLTLFRQLMVDVVSASSFGYQPGALSKWTVDSEDSLSTAINDFPKRGILRSAVPTWAWKLVCSIPNKRLRQLCDSDKIMAEFVSARVYETRSQLSTRKVDHDECEKLPMLRRLLEHRMTPSNTPMSDQDVISECMGHLIAGSDTTSTTLSYMFWELSRRADIVVRLREELDAAMPDSKAIPDISVLQKLPYLNAFIKEAFRLYGAAPSLLERVVPSSIAKNGEMNEVFDLMGYGLPAGTVVATQGWSMHREPDVFPSPETFLPDRWLETSASPEELTRMNQYLMPFGVGTRVCGGQNLAQFMLKIVVAAVVRNFSVVAPPETNEKSMDMRDSFVIFPASMKCKLAFVPRKH</sequence>
<evidence type="ECO:0000256" key="3">
    <source>
        <dbReference type="ARBA" id="ARBA00010617"/>
    </source>
</evidence>
<reference evidence="11 12" key="1">
    <citation type="journal article" date="2019" name="Nat. Ecol. Evol.">
        <title>Megaphylogeny resolves global patterns of mushroom evolution.</title>
        <authorList>
            <person name="Varga T."/>
            <person name="Krizsan K."/>
            <person name="Foldi C."/>
            <person name="Dima B."/>
            <person name="Sanchez-Garcia M."/>
            <person name="Sanchez-Ramirez S."/>
            <person name="Szollosi G.J."/>
            <person name="Szarkandi J.G."/>
            <person name="Papp V."/>
            <person name="Albert L."/>
            <person name="Andreopoulos W."/>
            <person name="Angelini C."/>
            <person name="Antonin V."/>
            <person name="Barry K.W."/>
            <person name="Bougher N.L."/>
            <person name="Buchanan P."/>
            <person name="Buyck B."/>
            <person name="Bense V."/>
            <person name="Catcheside P."/>
            <person name="Chovatia M."/>
            <person name="Cooper J."/>
            <person name="Damon W."/>
            <person name="Desjardin D."/>
            <person name="Finy P."/>
            <person name="Geml J."/>
            <person name="Haridas S."/>
            <person name="Hughes K."/>
            <person name="Justo A."/>
            <person name="Karasinski D."/>
            <person name="Kautmanova I."/>
            <person name="Kiss B."/>
            <person name="Kocsube S."/>
            <person name="Kotiranta H."/>
            <person name="LaButti K.M."/>
            <person name="Lechner B.E."/>
            <person name="Liimatainen K."/>
            <person name="Lipzen A."/>
            <person name="Lukacs Z."/>
            <person name="Mihaltcheva S."/>
            <person name="Morgado L.N."/>
            <person name="Niskanen T."/>
            <person name="Noordeloos M.E."/>
            <person name="Ohm R.A."/>
            <person name="Ortiz-Santana B."/>
            <person name="Ovrebo C."/>
            <person name="Racz N."/>
            <person name="Riley R."/>
            <person name="Savchenko A."/>
            <person name="Shiryaev A."/>
            <person name="Soop K."/>
            <person name="Spirin V."/>
            <person name="Szebenyi C."/>
            <person name="Tomsovsky M."/>
            <person name="Tulloss R.E."/>
            <person name="Uehling J."/>
            <person name="Grigoriev I.V."/>
            <person name="Vagvolgyi C."/>
            <person name="Papp T."/>
            <person name="Martin F.M."/>
            <person name="Miettinen O."/>
            <person name="Hibbett D.S."/>
            <person name="Nagy L.G."/>
        </authorList>
    </citation>
    <scope>NUCLEOTIDE SEQUENCE [LARGE SCALE GENOMIC DNA]</scope>
    <source>
        <strain evidence="11 12">OMC1185</strain>
    </source>
</reference>
<evidence type="ECO:0000256" key="2">
    <source>
        <dbReference type="ARBA" id="ARBA00005179"/>
    </source>
</evidence>
<proteinExistence type="inferred from homology"/>
<dbReference type="Pfam" id="PF00067">
    <property type="entry name" value="p450"/>
    <property type="match status" value="1"/>
</dbReference>
<feature type="binding site" description="axial binding residue" evidence="9">
    <location>
        <position position="471"/>
    </location>
    <ligand>
        <name>heme</name>
        <dbReference type="ChEBI" id="CHEBI:30413"/>
    </ligand>
    <ligandPart>
        <name>Fe</name>
        <dbReference type="ChEBI" id="CHEBI:18248"/>
    </ligandPart>
</feature>
<evidence type="ECO:0000256" key="8">
    <source>
        <dbReference type="ARBA" id="ARBA00023033"/>
    </source>
</evidence>
<dbReference type="PANTHER" id="PTHR24305">
    <property type="entry name" value="CYTOCHROME P450"/>
    <property type="match status" value="1"/>
</dbReference>
<dbReference type="SUPFAM" id="SSF48264">
    <property type="entry name" value="Cytochrome P450"/>
    <property type="match status" value="1"/>
</dbReference>
<feature type="transmembrane region" description="Helical" evidence="10">
    <location>
        <begin position="21"/>
        <end position="40"/>
    </location>
</feature>
<dbReference type="GO" id="GO:0004497">
    <property type="term" value="F:monooxygenase activity"/>
    <property type="evidence" value="ECO:0007669"/>
    <property type="project" value="UniProtKB-KW"/>
</dbReference>
<dbReference type="InterPro" id="IPR050121">
    <property type="entry name" value="Cytochrome_P450_monoxygenase"/>
</dbReference>
<dbReference type="STRING" id="5364.A0A5C3MPX3"/>
<accession>A0A5C3MPX3</accession>
<evidence type="ECO:0000256" key="4">
    <source>
        <dbReference type="ARBA" id="ARBA00022617"/>
    </source>
</evidence>
<evidence type="ECO:0000313" key="12">
    <source>
        <dbReference type="Proteomes" id="UP000305948"/>
    </source>
</evidence>
<organism evidence="11 12">
    <name type="scientific">Heliocybe sulcata</name>
    <dbReference type="NCBI Taxonomy" id="5364"/>
    <lineage>
        <taxon>Eukaryota</taxon>
        <taxon>Fungi</taxon>
        <taxon>Dikarya</taxon>
        <taxon>Basidiomycota</taxon>
        <taxon>Agaricomycotina</taxon>
        <taxon>Agaricomycetes</taxon>
        <taxon>Gloeophyllales</taxon>
        <taxon>Gloeophyllaceae</taxon>
        <taxon>Heliocybe</taxon>
    </lineage>
</organism>
<comment type="similarity">
    <text evidence="3">Belongs to the cytochrome P450 family.</text>
</comment>
<protein>
    <submittedName>
        <fullName evidence="11">Cytochrome P450</fullName>
    </submittedName>
</protein>
<dbReference type="InterPro" id="IPR002401">
    <property type="entry name" value="Cyt_P450_E_grp-I"/>
</dbReference>
<dbReference type="GO" id="GO:0005506">
    <property type="term" value="F:iron ion binding"/>
    <property type="evidence" value="ECO:0007669"/>
    <property type="project" value="InterPro"/>
</dbReference>
<keyword evidence="8" id="KW-0503">Monooxygenase</keyword>
<keyword evidence="10" id="KW-1133">Transmembrane helix</keyword>
<dbReference type="GO" id="GO:0016705">
    <property type="term" value="F:oxidoreductase activity, acting on paired donors, with incorporation or reduction of molecular oxygen"/>
    <property type="evidence" value="ECO:0007669"/>
    <property type="project" value="InterPro"/>
</dbReference>
<evidence type="ECO:0000256" key="7">
    <source>
        <dbReference type="ARBA" id="ARBA00023004"/>
    </source>
</evidence>
<comment type="pathway">
    <text evidence="2">Secondary metabolite biosynthesis.</text>
</comment>
<dbReference type="PRINTS" id="PR00463">
    <property type="entry name" value="EP450I"/>
</dbReference>
<dbReference type="InterPro" id="IPR001128">
    <property type="entry name" value="Cyt_P450"/>
</dbReference>
<evidence type="ECO:0000313" key="11">
    <source>
        <dbReference type="EMBL" id="TFK47010.1"/>
    </source>
</evidence>
<dbReference type="OrthoDB" id="3945418at2759"/>
<evidence type="ECO:0000256" key="10">
    <source>
        <dbReference type="SAM" id="Phobius"/>
    </source>
</evidence>
<evidence type="ECO:0000256" key="9">
    <source>
        <dbReference type="PIRSR" id="PIRSR602401-1"/>
    </source>
</evidence>
<dbReference type="EMBL" id="ML213526">
    <property type="protein sequence ID" value="TFK47010.1"/>
    <property type="molecule type" value="Genomic_DNA"/>
</dbReference>
<keyword evidence="12" id="KW-1185">Reference proteome</keyword>
<keyword evidence="4 9" id="KW-0349">Heme</keyword>
<gene>
    <name evidence="11" type="ORF">OE88DRAFT_847215</name>
</gene>
<dbReference type="InterPro" id="IPR036396">
    <property type="entry name" value="Cyt_P450_sf"/>
</dbReference>
<comment type="cofactor">
    <cofactor evidence="1 9">
        <name>heme</name>
        <dbReference type="ChEBI" id="CHEBI:30413"/>
    </cofactor>
</comment>
<keyword evidence="6" id="KW-0560">Oxidoreductase</keyword>
<keyword evidence="5 9" id="KW-0479">Metal-binding</keyword>
<dbReference type="PANTHER" id="PTHR24305:SF166">
    <property type="entry name" value="CYTOCHROME P450 12A4, MITOCHONDRIAL-RELATED"/>
    <property type="match status" value="1"/>
</dbReference>
<name>A0A5C3MPX3_9AGAM</name>
<keyword evidence="10" id="KW-0812">Transmembrane</keyword>